<dbReference type="InterPro" id="IPR004154">
    <property type="entry name" value="Anticodon-bd"/>
</dbReference>
<comment type="caution">
    <text evidence="3">The sequence shown here is derived from an EMBL/GenBank/DDBJ whole genome shotgun (WGS) entry which is preliminary data.</text>
</comment>
<organism evidence="3 4">
    <name type="scientific">Candidula unifasciata</name>
    <dbReference type="NCBI Taxonomy" id="100452"/>
    <lineage>
        <taxon>Eukaryota</taxon>
        <taxon>Metazoa</taxon>
        <taxon>Spiralia</taxon>
        <taxon>Lophotrochozoa</taxon>
        <taxon>Mollusca</taxon>
        <taxon>Gastropoda</taxon>
        <taxon>Heterobranchia</taxon>
        <taxon>Euthyneura</taxon>
        <taxon>Panpulmonata</taxon>
        <taxon>Eupulmonata</taxon>
        <taxon>Stylommatophora</taxon>
        <taxon>Helicina</taxon>
        <taxon>Helicoidea</taxon>
        <taxon>Geomitridae</taxon>
        <taxon>Candidula</taxon>
    </lineage>
</organism>
<feature type="non-terminal residue" evidence="3">
    <location>
        <position position="1"/>
    </location>
</feature>
<dbReference type="Proteomes" id="UP000678393">
    <property type="component" value="Unassembled WGS sequence"/>
</dbReference>
<dbReference type="InterPro" id="IPR045864">
    <property type="entry name" value="aa-tRNA-synth_II/BPL/LPL"/>
</dbReference>
<accession>A0A8S3YK88</accession>
<feature type="region of interest" description="Disordered" evidence="1">
    <location>
        <begin position="89"/>
        <end position="111"/>
    </location>
</feature>
<name>A0A8S3YK88_9EUPU</name>
<sequence length="328" mass="36339">CVSKYLQVLKMTNGRLPISIVSTGSCLSWREVQADEPEEKVLLFGCSNVSRVLLQNYIPPTGVSAVFDYWLQLRLSWWKKFSRHPANFSVTSSSSGESGDCLASTDASKSNSQSPYKMYITYDFPWGPEPVEEVTNLGDKLLAKLHKDGDQSYKGKTAGNKSCLPHCIECSSNIEAATAAWLIDSFHERRSFSEARKQESLRTSSVLQLHPHIAPYQVAIVMSLPAASSASPVSSLEMRHICDQLEKDFQEAGISVFNMSLHGSTVEAHLKRNDQLGIPYTVIVTDITVVDGVVKTRHRDTGIQSESHISSTVDNLSRNLRAKLEVTE</sequence>
<dbReference type="Gene3D" id="3.40.50.800">
    <property type="entry name" value="Anticodon-binding domain"/>
    <property type="match status" value="1"/>
</dbReference>
<proteinExistence type="predicted"/>
<dbReference type="Gene3D" id="3.30.930.10">
    <property type="entry name" value="Bira Bifunctional Protein, Domain 2"/>
    <property type="match status" value="1"/>
</dbReference>
<evidence type="ECO:0000313" key="4">
    <source>
        <dbReference type="Proteomes" id="UP000678393"/>
    </source>
</evidence>
<dbReference type="EMBL" id="CAJHNH020000049">
    <property type="protein sequence ID" value="CAG5114886.1"/>
    <property type="molecule type" value="Genomic_DNA"/>
</dbReference>
<protein>
    <recommendedName>
        <fullName evidence="2">Anticodon-binding domain-containing protein</fullName>
    </recommendedName>
</protein>
<dbReference type="AlphaFoldDB" id="A0A8S3YK88"/>
<dbReference type="SUPFAM" id="SSF52954">
    <property type="entry name" value="Class II aaRS ABD-related"/>
    <property type="match status" value="1"/>
</dbReference>
<feature type="domain" description="Anticodon-binding" evidence="2">
    <location>
        <begin position="236"/>
        <end position="317"/>
    </location>
</feature>
<dbReference type="OrthoDB" id="57698at2759"/>
<evidence type="ECO:0000313" key="3">
    <source>
        <dbReference type="EMBL" id="CAG5114886.1"/>
    </source>
</evidence>
<dbReference type="GO" id="GO:0006264">
    <property type="term" value="P:mitochondrial DNA replication"/>
    <property type="evidence" value="ECO:0007669"/>
    <property type="project" value="TreeGrafter"/>
</dbReference>
<dbReference type="Pfam" id="PF03129">
    <property type="entry name" value="HGTP_anticodon"/>
    <property type="match status" value="1"/>
</dbReference>
<dbReference type="PANTHER" id="PTHR10745:SF8">
    <property type="entry name" value="DNA POLYMERASE SUBUNIT GAMMA-2, MITOCHONDRIAL"/>
    <property type="match status" value="1"/>
</dbReference>
<keyword evidence="4" id="KW-1185">Reference proteome</keyword>
<evidence type="ECO:0000259" key="2">
    <source>
        <dbReference type="Pfam" id="PF03129"/>
    </source>
</evidence>
<feature type="compositionally biased region" description="Low complexity" evidence="1">
    <location>
        <begin position="89"/>
        <end position="98"/>
    </location>
</feature>
<dbReference type="SUPFAM" id="SSF55681">
    <property type="entry name" value="Class II aaRS and biotin synthetases"/>
    <property type="match status" value="1"/>
</dbReference>
<dbReference type="GO" id="GO:0005739">
    <property type="term" value="C:mitochondrion"/>
    <property type="evidence" value="ECO:0007669"/>
    <property type="project" value="TreeGrafter"/>
</dbReference>
<gene>
    <name evidence="3" type="ORF">CUNI_LOCUS444</name>
</gene>
<dbReference type="InterPro" id="IPR036621">
    <property type="entry name" value="Anticodon-bd_dom_sf"/>
</dbReference>
<dbReference type="PANTHER" id="PTHR10745">
    <property type="entry name" value="GLYCYL-TRNA SYNTHETASE/DNA POLYMERASE SUBUNIT GAMMA-2"/>
    <property type="match status" value="1"/>
</dbReference>
<dbReference type="InterPro" id="IPR027031">
    <property type="entry name" value="Gly-tRNA_synthase/POLG2"/>
</dbReference>
<reference evidence="3" key="1">
    <citation type="submission" date="2021-04" db="EMBL/GenBank/DDBJ databases">
        <authorList>
            <consortium name="Molecular Ecology Group"/>
        </authorList>
    </citation>
    <scope>NUCLEOTIDE SEQUENCE</scope>
</reference>
<evidence type="ECO:0000256" key="1">
    <source>
        <dbReference type="SAM" id="MobiDB-lite"/>
    </source>
</evidence>